<evidence type="ECO:0000259" key="3">
    <source>
        <dbReference type="PROSITE" id="PS51186"/>
    </source>
</evidence>
<dbReference type="GO" id="GO:0016747">
    <property type="term" value="F:acyltransferase activity, transferring groups other than amino-acyl groups"/>
    <property type="evidence" value="ECO:0007669"/>
    <property type="project" value="InterPro"/>
</dbReference>
<accession>A0A5M7CAZ9</accession>
<dbReference type="AlphaFoldDB" id="A0A5M7CAZ9"/>
<evidence type="ECO:0000313" key="4">
    <source>
        <dbReference type="EMBL" id="KAA5837388.1"/>
    </source>
</evidence>
<dbReference type="InterPro" id="IPR050832">
    <property type="entry name" value="Bact_Acetyltransf"/>
</dbReference>
<feature type="domain" description="N-acetyltransferase" evidence="3">
    <location>
        <begin position="1"/>
        <end position="121"/>
    </location>
</feature>
<evidence type="ECO:0000256" key="1">
    <source>
        <dbReference type="ARBA" id="ARBA00022679"/>
    </source>
</evidence>
<organism evidence="4 5">
    <name type="scientific">Saccharopolyspora hirsuta</name>
    <dbReference type="NCBI Taxonomy" id="1837"/>
    <lineage>
        <taxon>Bacteria</taxon>
        <taxon>Bacillati</taxon>
        <taxon>Actinomycetota</taxon>
        <taxon>Actinomycetes</taxon>
        <taxon>Pseudonocardiales</taxon>
        <taxon>Pseudonocardiaceae</taxon>
        <taxon>Saccharopolyspora</taxon>
    </lineage>
</organism>
<name>A0A5M7CAZ9_SACHI</name>
<dbReference type="OrthoDB" id="572496at2"/>
<sequence length="139" mass="15184">MPEIADDPPPAIDVLAEYQRAGRAWVAEVGGEVVAYVLVELIDGNAHIAQVSVHADHARRGIGRALLDHVESWARDRGLPALTLTTFRSVPWNGPYYARLGFQEIESTAPELAALVAHEAELGLDPAKRICMRRAVRPS</sequence>
<reference evidence="4 5" key="1">
    <citation type="submission" date="2019-09" db="EMBL/GenBank/DDBJ databases">
        <title>Draft genome sequence of the thermophilic Saccharopolyspora hirsuta VKM Ac-666T.</title>
        <authorList>
            <person name="Lobastova T.G."/>
            <person name="Fokina V."/>
            <person name="Bragin E.Y."/>
            <person name="Shtratnikova V.Y."/>
            <person name="Starodumova I.P."/>
            <person name="Tarlachkov S.V."/>
            <person name="Donova M.V."/>
        </authorList>
    </citation>
    <scope>NUCLEOTIDE SEQUENCE [LARGE SCALE GENOMIC DNA]</scope>
    <source>
        <strain evidence="4 5">VKM Ac-666</strain>
    </source>
</reference>
<evidence type="ECO:0000313" key="5">
    <source>
        <dbReference type="Proteomes" id="UP000323946"/>
    </source>
</evidence>
<dbReference type="EMBL" id="VWPH01000002">
    <property type="protein sequence ID" value="KAA5837388.1"/>
    <property type="molecule type" value="Genomic_DNA"/>
</dbReference>
<dbReference type="InterPro" id="IPR016181">
    <property type="entry name" value="Acyl_CoA_acyltransferase"/>
</dbReference>
<dbReference type="PANTHER" id="PTHR43877">
    <property type="entry name" value="AMINOALKYLPHOSPHONATE N-ACETYLTRANSFERASE-RELATED-RELATED"/>
    <property type="match status" value="1"/>
</dbReference>
<dbReference type="Proteomes" id="UP000323946">
    <property type="component" value="Unassembled WGS sequence"/>
</dbReference>
<dbReference type="PROSITE" id="PS51186">
    <property type="entry name" value="GNAT"/>
    <property type="match status" value="1"/>
</dbReference>
<protein>
    <submittedName>
        <fullName evidence="4">GNAT family N-acetyltransferase</fullName>
    </submittedName>
</protein>
<dbReference type="Gene3D" id="3.40.630.30">
    <property type="match status" value="1"/>
</dbReference>
<keyword evidence="1 4" id="KW-0808">Transferase</keyword>
<keyword evidence="2" id="KW-0012">Acyltransferase</keyword>
<comment type="caution">
    <text evidence="4">The sequence shown here is derived from an EMBL/GenBank/DDBJ whole genome shotgun (WGS) entry which is preliminary data.</text>
</comment>
<dbReference type="CDD" id="cd04301">
    <property type="entry name" value="NAT_SF"/>
    <property type="match status" value="1"/>
</dbReference>
<gene>
    <name evidence="4" type="ORF">F1721_04275</name>
</gene>
<dbReference type="InterPro" id="IPR000182">
    <property type="entry name" value="GNAT_dom"/>
</dbReference>
<proteinExistence type="predicted"/>
<dbReference type="Pfam" id="PF00583">
    <property type="entry name" value="Acetyltransf_1"/>
    <property type="match status" value="1"/>
</dbReference>
<keyword evidence="5" id="KW-1185">Reference proteome</keyword>
<evidence type="ECO:0000256" key="2">
    <source>
        <dbReference type="ARBA" id="ARBA00023315"/>
    </source>
</evidence>
<dbReference type="SUPFAM" id="SSF55729">
    <property type="entry name" value="Acyl-CoA N-acyltransferases (Nat)"/>
    <property type="match status" value="1"/>
</dbReference>